<reference evidence="1" key="1">
    <citation type="submission" date="2025-08" db="UniProtKB">
        <authorList>
            <consortium name="Ensembl"/>
        </authorList>
    </citation>
    <scope>IDENTIFICATION</scope>
</reference>
<dbReference type="Proteomes" id="UP000694414">
    <property type="component" value="Unplaced"/>
</dbReference>
<name>A0A8C8ZZ33_PROSS</name>
<reference evidence="1" key="2">
    <citation type="submission" date="2025-09" db="UniProtKB">
        <authorList>
            <consortium name="Ensembl"/>
        </authorList>
    </citation>
    <scope>IDENTIFICATION</scope>
</reference>
<protein>
    <submittedName>
        <fullName evidence="1">Uncharacterized protein</fullName>
    </submittedName>
</protein>
<accession>A0A8C8ZZ33</accession>
<sequence length="70" mass="7733">YVPGISQLSAVLRLAYADQFRNATAVLQQCGSPASFNNTQTAINEDQPANPTEEYAQLFCRIDGMNSKRH</sequence>
<proteinExistence type="predicted"/>
<organism evidence="1 2">
    <name type="scientific">Prolemur simus</name>
    <name type="common">Greater bamboo lemur</name>
    <name type="synonym">Hapalemur simus</name>
    <dbReference type="NCBI Taxonomy" id="1328070"/>
    <lineage>
        <taxon>Eukaryota</taxon>
        <taxon>Metazoa</taxon>
        <taxon>Chordata</taxon>
        <taxon>Craniata</taxon>
        <taxon>Vertebrata</taxon>
        <taxon>Euteleostomi</taxon>
        <taxon>Mammalia</taxon>
        <taxon>Eutheria</taxon>
        <taxon>Euarchontoglires</taxon>
        <taxon>Primates</taxon>
        <taxon>Strepsirrhini</taxon>
        <taxon>Lemuriformes</taxon>
        <taxon>Lemuridae</taxon>
        <taxon>Prolemur</taxon>
    </lineage>
</organism>
<evidence type="ECO:0000313" key="2">
    <source>
        <dbReference type="Proteomes" id="UP000694414"/>
    </source>
</evidence>
<evidence type="ECO:0000313" key="1">
    <source>
        <dbReference type="Ensembl" id="ENSPSMP00000020245.1"/>
    </source>
</evidence>
<dbReference type="AlphaFoldDB" id="A0A8C8ZZ33"/>
<dbReference type="GeneTree" id="ENSGT00940000171943"/>
<dbReference type="Ensembl" id="ENSPSMT00000023464.1">
    <property type="protein sequence ID" value="ENSPSMP00000020245.1"/>
    <property type="gene ID" value="ENSPSMG00000014296.1"/>
</dbReference>
<keyword evidence="2" id="KW-1185">Reference proteome</keyword>